<evidence type="ECO:0000313" key="2">
    <source>
        <dbReference type="Proteomes" id="UP000616769"/>
    </source>
</evidence>
<comment type="caution">
    <text evidence="1">The sequence shown here is derived from an EMBL/GenBank/DDBJ whole genome shotgun (WGS) entry which is preliminary data.</text>
</comment>
<sequence>MAAVVVVAVVNNGPVRTVAGLTEALLELRTLAADDGRDEDDAGSIWHMIEDDNDVKDSVGEQVVGKLDNVVVIEFEPALKTGIDD</sequence>
<name>A0A132ABN3_SARSC</name>
<dbReference type="Proteomes" id="UP000616769">
    <property type="component" value="Unassembled WGS sequence"/>
</dbReference>
<proteinExistence type="predicted"/>
<reference evidence="1 2" key="1">
    <citation type="journal article" date="2015" name="Parasit. Vectors">
        <title>Draft genome of the scabies mite.</title>
        <authorList>
            <person name="Rider S.D.Jr."/>
            <person name="Morgan M.S."/>
            <person name="Arlian L.G."/>
        </authorList>
    </citation>
    <scope>NUCLEOTIDE SEQUENCE [LARGE SCALE GENOMIC DNA]</scope>
    <source>
        <strain evidence="1">Arlian Lab</strain>
    </source>
</reference>
<organism evidence="1 2">
    <name type="scientific">Sarcoptes scabiei</name>
    <name type="common">Itch mite</name>
    <name type="synonym">Acarus scabiei</name>
    <dbReference type="NCBI Taxonomy" id="52283"/>
    <lineage>
        <taxon>Eukaryota</taxon>
        <taxon>Metazoa</taxon>
        <taxon>Ecdysozoa</taxon>
        <taxon>Arthropoda</taxon>
        <taxon>Chelicerata</taxon>
        <taxon>Arachnida</taxon>
        <taxon>Acari</taxon>
        <taxon>Acariformes</taxon>
        <taxon>Sarcoptiformes</taxon>
        <taxon>Astigmata</taxon>
        <taxon>Psoroptidia</taxon>
        <taxon>Sarcoptoidea</taxon>
        <taxon>Sarcoptidae</taxon>
        <taxon>Sarcoptinae</taxon>
        <taxon>Sarcoptes</taxon>
    </lineage>
</organism>
<protein>
    <submittedName>
        <fullName evidence="1">Uncharacterized protein</fullName>
    </submittedName>
</protein>
<accession>A0A132ABN3</accession>
<dbReference type="AlphaFoldDB" id="A0A132ABN3"/>
<gene>
    <name evidence="1" type="ORF">QR98_0069180</name>
</gene>
<evidence type="ECO:0000313" key="1">
    <source>
        <dbReference type="EMBL" id="KPM08401.1"/>
    </source>
</evidence>
<dbReference type="VEuPathDB" id="VectorBase:SSCA002553"/>
<dbReference type="EMBL" id="JXLN01012372">
    <property type="protein sequence ID" value="KPM08401.1"/>
    <property type="molecule type" value="Genomic_DNA"/>
</dbReference>